<dbReference type="AlphaFoldDB" id="A0A5C1A5G8"/>
<keyword evidence="7" id="KW-0175">Coiled coil</keyword>
<dbReference type="InterPro" id="IPR006674">
    <property type="entry name" value="HD_domain"/>
</dbReference>
<evidence type="ECO:0000256" key="5">
    <source>
        <dbReference type="HAMAP-Rule" id="MF_00335"/>
    </source>
</evidence>
<dbReference type="InterPro" id="IPR036612">
    <property type="entry name" value="KH_dom_type_1_sf"/>
</dbReference>
<comment type="similarity">
    <text evidence="5">Belongs to the RNase Y family.</text>
</comment>
<evidence type="ECO:0000256" key="2">
    <source>
        <dbReference type="ARBA" id="ARBA00022759"/>
    </source>
</evidence>
<dbReference type="Pfam" id="PF01966">
    <property type="entry name" value="HD"/>
    <property type="match status" value="1"/>
</dbReference>
<dbReference type="InterPro" id="IPR004087">
    <property type="entry name" value="KH_dom"/>
</dbReference>
<dbReference type="NCBIfam" id="TIGR00277">
    <property type="entry name" value="HDIG"/>
    <property type="match status" value="1"/>
</dbReference>
<evidence type="ECO:0000259" key="8">
    <source>
        <dbReference type="PROSITE" id="PS51831"/>
    </source>
</evidence>
<dbReference type="Proteomes" id="UP000324974">
    <property type="component" value="Chromosome"/>
</dbReference>
<name>A0A5C1A5G8_9BACT</name>
<feature type="domain" description="HD" evidence="8">
    <location>
        <begin position="338"/>
        <end position="432"/>
    </location>
</feature>
<dbReference type="SMART" id="SM00322">
    <property type="entry name" value="KH"/>
    <property type="match status" value="1"/>
</dbReference>
<dbReference type="GO" id="GO:0005886">
    <property type="term" value="C:plasma membrane"/>
    <property type="evidence" value="ECO:0007669"/>
    <property type="project" value="UniProtKB-UniRule"/>
</dbReference>
<gene>
    <name evidence="5 9" type="primary">rny</name>
    <name evidence="9" type="ORF">PX52LOC_00451</name>
</gene>
<dbReference type="Pfam" id="PF00013">
    <property type="entry name" value="KH_1"/>
    <property type="match status" value="1"/>
</dbReference>
<evidence type="ECO:0000256" key="4">
    <source>
        <dbReference type="ARBA" id="ARBA00022884"/>
    </source>
</evidence>
<dbReference type="PANTHER" id="PTHR12826:SF15">
    <property type="entry name" value="RIBONUCLEASE Y"/>
    <property type="match status" value="1"/>
</dbReference>
<dbReference type="PROSITE" id="PS51831">
    <property type="entry name" value="HD"/>
    <property type="match status" value="1"/>
</dbReference>
<keyword evidence="1 5" id="KW-0540">Nuclease</keyword>
<evidence type="ECO:0000313" key="9">
    <source>
        <dbReference type="EMBL" id="QEL13593.1"/>
    </source>
</evidence>
<sequence length="523" mass="58495">MPEIIIAALVALLLGAGLTFFVTKGLNKNPGGATLLSAEAQAQEILDRATRESERIVKDGELRAKEDTFRRREELTRDIERLRNELRENERRVEKREDFLSDKQKDLNKKDQQLEQLQKKIAEKATVLDKKGKELDALLEEEMKKLQHITGLSRENAEKLLFDRLERQLTGEVALRLQQHEKHIKQTAEGKAREIIITAIQRSAADHTADTTVSTVDIPSDDVKGRIIGREGRNIRTFEKATGVDVIVDDTPGVVIVSAFDNVRRETARLALTKLIADGRIHPTRIEEVVAETQKEMETHILELGRQAVLDVDLTMPSEKILYLLGRLRFRTSYSQNVLNHSIEVAHLCGLIASEVGLDPRLARRCGLLHDIGKAADHEMEGGHPKVGAELAKRYGEQNADVLHAIIGHHDDVTISHPYTMLVAAADAISASRPGARRETLEKYVKRLENLEAVACGFPEVEAAFAIQAGRELRVIASSQRTSDADALRVCREIARAIEQQLDYPGEIKVTVIRETRSVDVAK</sequence>
<keyword evidence="2 5" id="KW-0255">Endonuclease</keyword>
<dbReference type="CDD" id="cd22431">
    <property type="entry name" value="KH-I_RNaseY"/>
    <property type="match status" value="1"/>
</dbReference>
<dbReference type="GO" id="GO:0004521">
    <property type="term" value="F:RNA endonuclease activity"/>
    <property type="evidence" value="ECO:0007669"/>
    <property type="project" value="UniProtKB-UniRule"/>
</dbReference>
<dbReference type="CDD" id="cd00077">
    <property type="entry name" value="HDc"/>
    <property type="match status" value="1"/>
</dbReference>
<reference evidence="10" key="1">
    <citation type="submission" date="2019-08" db="EMBL/GenBank/DDBJ databases">
        <title>Limnoglobus roseus gen. nov., sp. nov., a novel freshwater planctomycete with a giant genome from the family Gemmataceae.</title>
        <authorList>
            <person name="Kulichevskaya I.S."/>
            <person name="Naumoff D.G."/>
            <person name="Miroshnikov K."/>
            <person name="Ivanova A."/>
            <person name="Philippov D.A."/>
            <person name="Hakobyan A."/>
            <person name="Rijpstra I.C."/>
            <person name="Sinninghe Damste J.S."/>
            <person name="Liesack W."/>
            <person name="Dedysh S.N."/>
        </authorList>
    </citation>
    <scope>NUCLEOTIDE SEQUENCE [LARGE SCALE GENOMIC DNA]</scope>
    <source>
        <strain evidence="10">PX52</strain>
    </source>
</reference>
<dbReference type="HAMAP" id="MF_00335">
    <property type="entry name" value="RNase_Y"/>
    <property type="match status" value="1"/>
</dbReference>
<dbReference type="SUPFAM" id="SSF54791">
    <property type="entry name" value="Eukaryotic type KH-domain (KH-domain type I)"/>
    <property type="match status" value="1"/>
</dbReference>
<dbReference type="KEGG" id="lrs:PX52LOC_00451"/>
<dbReference type="SMART" id="SM00471">
    <property type="entry name" value="HDc"/>
    <property type="match status" value="1"/>
</dbReference>
<dbReference type="EMBL" id="CP042425">
    <property type="protein sequence ID" value="QEL13593.1"/>
    <property type="molecule type" value="Genomic_DNA"/>
</dbReference>
<keyword evidence="3 5" id="KW-0378">Hydrolase</keyword>
<dbReference type="Gene3D" id="1.10.3210.10">
    <property type="entry name" value="Hypothetical protein af1432"/>
    <property type="match status" value="1"/>
</dbReference>
<comment type="function">
    <text evidence="5">Endoribonuclease that initiates mRNA decay.</text>
</comment>
<proteinExistence type="inferred from homology"/>
<dbReference type="SUPFAM" id="SSF109604">
    <property type="entry name" value="HD-domain/PDEase-like"/>
    <property type="match status" value="1"/>
</dbReference>
<dbReference type="GO" id="GO:0003723">
    <property type="term" value="F:RNA binding"/>
    <property type="evidence" value="ECO:0007669"/>
    <property type="project" value="UniProtKB-UniRule"/>
</dbReference>
<evidence type="ECO:0000256" key="6">
    <source>
        <dbReference type="NCBIfam" id="TIGR03319"/>
    </source>
</evidence>
<evidence type="ECO:0000313" key="10">
    <source>
        <dbReference type="Proteomes" id="UP000324974"/>
    </source>
</evidence>
<dbReference type="GO" id="GO:0016787">
    <property type="term" value="F:hydrolase activity"/>
    <property type="evidence" value="ECO:0007669"/>
    <property type="project" value="UniProtKB-KW"/>
</dbReference>
<dbReference type="InterPro" id="IPR022711">
    <property type="entry name" value="RNase_Y_N"/>
</dbReference>
<dbReference type="RefSeq" id="WP_149108552.1">
    <property type="nucleotide sequence ID" value="NZ_CP042425.1"/>
</dbReference>
<dbReference type="EC" id="3.1.-.-" evidence="5 6"/>
<dbReference type="OrthoDB" id="9803205at2"/>
<dbReference type="InterPro" id="IPR003607">
    <property type="entry name" value="HD/PDEase_dom"/>
</dbReference>
<evidence type="ECO:0000256" key="3">
    <source>
        <dbReference type="ARBA" id="ARBA00022801"/>
    </source>
</evidence>
<evidence type="ECO:0000256" key="1">
    <source>
        <dbReference type="ARBA" id="ARBA00022722"/>
    </source>
</evidence>
<feature type="coiled-coil region" evidence="7">
    <location>
        <begin position="65"/>
        <end position="134"/>
    </location>
</feature>
<dbReference type="NCBIfam" id="TIGR03319">
    <property type="entry name" value="RNase_Y"/>
    <property type="match status" value="1"/>
</dbReference>
<dbReference type="InterPro" id="IPR017705">
    <property type="entry name" value="Ribonuclease_Y"/>
</dbReference>
<dbReference type="GO" id="GO:0006402">
    <property type="term" value="P:mRNA catabolic process"/>
    <property type="evidence" value="ECO:0007669"/>
    <property type="project" value="UniProtKB-UniRule"/>
</dbReference>
<dbReference type="Gene3D" id="3.30.1370.10">
    <property type="entry name" value="K Homology domain, type 1"/>
    <property type="match status" value="1"/>
</dbReference>
<evidence type="ECO:0000256" key="7">
    <source>
        <dbReference type="SAM" id="Coils"/>
    </source>
</evidence>
<dbReference type="PANTHER" id="PTHR12826">
    <property type="entry name" value="RIBONUCLEASE Y"/>
    <property type="match status" value="1"/>
</dbReference>
<dbReference type="PROSITE" id="PS50084">
    <property type="entry name" value="KH_TYPE_1"/>
    <property type="match status" value="1"/>
</dbReference>
<protein>
    <recommendedName>
        <fullName evidence="5 6">Ribonuclease Y</fullName>
        <shortName evidence="5">RNase Y</shortName>
        <ecNumber evidence="5 6">3.1.-.-</ecNumber>
    </recommendedName>
</protein>
<keyword evidence="10" id="KW-1185">Reference proteome</keyword>
<dbReference type="Pfam" id="PF12072">
    <property type="entry name" value="RNase_Y_N"/>
    <property type="match status" value="1"/>
</dbReference>
<accession>A0A5C1A5G8</accession>
<dbReference type="InterPro" id="IPR006675">
    <property type="entry name" value="HDIG_dom"/>
</dbReference>
<dbReference type="InterPro" id="IPR004088">
    <property type="entry name" value="KH_dom_type_1"/>
</dbReference>
<organism evidence="9 10">
    <name type="scientific">Limnoglobus roseus</name>
    <dbReference type="NCBI Taxonomy" id="2598579"/>
    <lineage>
        <taxon>Bacteria</taxon>
        <taxon>Pseudomonadati</taxon>
        <taxon>Planctomycetota</taxon>
        <taxon>Planctomycetia</taxon>
        <taxon>Gemmatales</taxon>
        <taxon>Gemmataceae</taxon>
        <taxon>Limnoglobus</taxon>
    </lineage>
</organism>
<keyword evidence="4 5" id="KW-0694">RNA-binding</keyword>